<dbReference type="Pfam" id="PF13403">
    <property type="entry name" value="Hint_2"/>
    <property type="match status" value="1"/>
</dbReference>
<reference evidence="4" key="1">
    <citation type="submission" date="2016-10" db="EMBL/GenBank/DDBJ databases">
        <authorList>
            <person name="Varghese N."/>
            <person name="Submissions S."/>
        </authorList>
    </citation>
    <scope>NUCLEOTIDE SEQUENCE [LARGE SCALE GENOMIC DNA]</scope>
    <source>
        <strain evidence="4">CGMCC 1.6474</strain>
    </source>
</reference>
<feature type="region of interest" description="Disordered" evidence="1">
    <location>
        <begin position="54"/>
        <end position="74"/>
    </location>
</feature>
<feature type="compositionally biased region" description="Polar residues" evidence="1">
    <location>
        <begin position="54"/>
        <end position="73"/>
    </location>
</feature>
<dbReference type="InterPro" id="IPR036844">
    <property type="entry name" value="Hint_dom_sf"/>
</dbReference>
<accession>A0A1I3Z6U6</accession>
<dbReference type="AlphaFoldDB" id="A0A1I3Z6U6"/>
<dbReference type="OrthoDB" id="7314239at2"/>
<name>A0A1I3Z6U6_9HYPH</name>
<dbReference type="Gene3D" id="2.170.16.10">
    <property type="entry name" value="Hedgehog/Intein (Hint) domain"/>
    <property type="match status" value="1"/>
</dbReference>
<dbReference type="InterPro" id="IPR028992">
    <property type="entry name" value="Hedgehog/Intein_dom"/>
</dbReference>
<evidence type="ECO:0000313" key="4">
    <source>
        <dbReference type="Proteomes" id="UP000198804"/>
    </source>
</evidence>
<proteinExistence type="predicted"/>
<dbReference type="EMBL" id="FOSV01000001">
    <property type="protein sequence ID" value="SFK39818.1"/>
    <property type="molecule type" value="Genomic_DNA"/>
</dbReference>
<protein>
    <submittedName>
        <fullName evidence="3">Hint domain-containing protein</fullName>
    </submittedName>
</protein>
<evidence type="ECO:0000259" key="2">
    <source>
        <dbReference type="Pfam" id="PF13403"/>
    </source>
</evidence>
<organism evidence="3 4">
    <name type="scientific">Methylorubrum salsuginis</name>
    <dbReference type="NCBI Taxonomy" id="414703"/>
    <lineage>
        <taxon>Bacteria</taxon>
        <taxon>Pseudomonadati</taxon>
        <taxon>Pseudomonadota</taxon>
        <taxon>Alphaproteobacteria</taxon>
        <taxon>Hyphomicrobiales</taxon>
        <taxon>Methylobacteriaceae</taxon>
        <taxon>Methylorubrum</taxon>
    </lineage>
</organism>
<sequence length="491" mass="52887">MARTFNYVFTEPANTSITVTTEDNPRSYTVDNGTFSGYRVTNISGTFNGRTITGPLASNNTTSSPNTLDNDSNGGVVDQAYNNVIWLSNSSGNGSYSFYGIDNRGLAFSTQGGADERVFSKNSSQDFYYDNSDPTDQNMTLQSSSAPCFASGTTIRTVRGDVTVEALQIGDRVVTASGEERPIRWIGHTKVACRHAVDRARLLPVRIAAHAFGEGRPARDLLVSPGHAICVDLLGEVLIPAIRLVNGTTVAQVEVAEVTYWHVELESHDILLAEGLPAESYLDMGNRAFFEVASIGLGPDAPAGRTTADFCRPFHEDGALVEAVRARLQARAGALGWRLVEAPMADLHLVVDGQTIHPDTDGLVARFILPAEARDVRLVSEVSVPAHVRPGTSDDRRLGVCLAGLTIDDGLTGARAIDLDDARLETGLHPLDTDGAALWRWTDGVTPLPASLWEGCRGTMFLRVSLAAPALPRWVAPQETVVELAAFRRRA</sequence>
<evidence type="ECO:0000256" key="1">
    <source>
        <dbReference type="SAM" id="MobiDB-lite"/>
    </source>
</evidence>
<dbReference type="SUPFAM" id="SSF51294">
    <property type="entry name" value="Hedgehog/intein (Hint) domain"/>
    <property type="match status" value="1"/>
</dbReference>
<keyword evidence="4" id="KW-1185">Reference proteome</keyword>
<dbReference type="Proteomes" id="UP000198804">
    <property type="component" value="Unassembled WGS sequence"/>
</dbReference>
<gene>
    <name evidence="3" type="ORF">SAMN04488125_101547</name>
</gene>
<evidence type="ECO:0000313" key="3">
    <source>
        <dbReference type="EMBL" id="SFK39818.1"/>
    </source>
</evidence>
<dbReference type="STRING" id="414703.SAMN04488125_101547"/>
<feature type="domain" description="Hedgehog/Intein (Hint)" evidence="2">
    <location>
        <begin position="147"/>
        <end position="283"/>
    </location>
</feature>